<dbReference type="InterPro" id="IPR012382">
    <property type="entry name" value="CobI/CbiL"/>
</dbReference>
<evidence type="ECO:0000256" key="4">
    <source>
        <dbReference type="ARBA" id="ARBA00022603"/>
    </source>
</evidence>
<evidence type="ECO:0000259" key="9">
    <source>
        <dbReference type="Pfam" id="PF00590"/>
    </source>
</evidence>
<dbReference type="Pfam" id="PF00590">
    <property type="entry name" value="TP_methylase"/>
    <property type="match status" value="1"/>
</dbReference>
<dbReference type="GO" id="GO:0009236">
    <property type="term" value="P:cobalamin biosynthetic process"/>
    <property type="evidence" value="ECO:0007669"/>
    <property type="project" value="UniProtKB-UniRule"/>
</dbReference>
<protein>
    <submittedName>
        <fullName evidence="10">Precorrin-2 C(20)-methyltransferase</fullName>
        <ecNumber evidence="10">2.1.1.130</ecNumber>
    </submittedName>
</protein>
<dbReference type="Gene3D" id="3.40.1010.10">
    <property type="entry name" value="Cobalt-precorrin-4 Transmethylase, Domain 1"/>
    <property type="match status" value="1"/>
</dbReference>
<dbReference type="PANTHER" id="PTHR43467">
    <property type="entry name" value="COBALT-PRECORRIN-2 C(20)-METHYLTRANSFERASE"/>
    <property type="match status" value="1"/>
</dbReference>
<dbReference type="PROSITE" id="PS00839">
    <property type="entry name" value="SUMT_1"/>
    <property type="match status" value="1"/>
</dbReference>
<sequence length="256" mass="28013">MEAGNAGHPVEFCEVMSGTLYGIGLGPGDPELMTLKAHRLISSAKVIAYPAPDTGASFARSIAADTIPQNAREIPIVVPMRVDRFPAQEIYDKAAEEITKVLETGENVVVLCEGDPFFFGSFMYLFDRLSGRFPCEVVPGVTSLTACAAQLMRPLTSRNDVLTVIPGPLPDVDIRAKIEEAQAVAIMKVGRHLPRLKALLDDMNLLDRAGYVERASLPEQKVYRLQDLDTDKAPYFSMILIYKGDEAWTLPPSLSS</sequence>
<dbReference type="GO" id="GO:0030788">
    <property type="term" value="F:precorrin-2 C20-methyltransferase activity"/>
    <property type="evidence" value="ECO:0007669"/>
    <property type="project" value="UniProtKB-EC"/>
</dbReference>
<dbReference type="AlphaFoldDB" id="A0A0M7AFX6"/>
<evidence type="ECO:0000256" key="1">
    <source>
        <dbReference type="ARBA" id="ARBA00004953"/>
    </source>
</evidence>
<comment type="pathway">
    <text evidence="1">Cofactor biosynthesis; adenosylcobalamin biosynthesis.</text>
</comment>
<dbReference type="EC" id="2.1.1.130" evidence="10"/>
<evidence type="ECO:0000256" key="3">
    <source>
        <dbReference type="ARBA" id="ARBA00022573"/>
    </source>
</evidence>
<dbReference type="InterPro" id="IPR000878">
    <property type="entry name" value="4pyrrol_Mease"/>
</dbReference>
<evidence type="ECO:0000256" key="2">
    <source>
        <dbReference type="ARBA" id="ARBA00005879"/>
    </source>
</evidence>
<keyword evidence="3" id="KW-0169">Cobalamin biosynthesis</keyword>
<comment type="similarity">
    <text evidence="2 7 8">Belongs to the precorrin methyltransferase family.</text>
</comment>
<dbReference type="InterPro" id="IPR014776">
    <property type="entry name" value="4pyrrole_Mease_sub2"/>
</dbReference>
<organism evidence="10 11">
    <name type="scientific">Roseibium alexandrii</name>
    <dbReference type="NCBI Taxonomy" id="388408"/>
    <lineage>
        <taxon>Bacteria</taxon>
        <taxon>Pseudomonadati</taxon>
        <taxon>Pseudomonadota</taxon>
        <taxon>Alphaproteobacteria</taxon>
        <taxon>Hyphomicrobiales</taxon>
        <taxon>Stappiaceae</taxon>
        <taxon>Roseibium</taxon>
    </lineage>
</organism>
<dbReference type="InterPro" id="IPR014777">
    <property type="entry name" value="4pyrrole_Mease_sub1"/>
</dbReference>
<dbReference type="PROSITE" id="PS00840">
    <property type="entry name" value="SUMT_2"/>
    <property type="match status" value="1"/>
</dbReference>
<dbReference type="PIRSF" id="PIRSF036427">
    <property type="entry name" value="Precrrn-2_mtase"/>
    <property type="match status" value="1"/>
</dbReference>
<evidence type="ECO:0000256" key="7">
    <source>
        <dbReference type="PIRNR" id="PIRNR036427"/>
    </source>
</evidence>
<keyword evidence="5 8" id="KW-0808">Transferase</keyword>
<reference evidence="11" key="1">
    <citation type="submission" date="2015-07" db="EMBL/GenBank/DDBJ databases">
        <authorList>
            <person name="Rodrigo-Torres Lidia"/>
            <person name="Arahal R.David."/>
        </authorList>
    </citation>
    <scope>NUCLEOTIDE SEQUENCE [LARGE SCALE GENOMIC DNA]</scope>
    <source>
        <strain evidence="11">CECT 5112</strain>
    </source>
</reference>
<dbReference type="SUPFAM" id="SSF53790">
    <property type="entry name" value="Tetrapyrrole methylase"/>
    <property type="match status" value="1"/>
</dbReference>
<keyword evidence="6" id="KW-0949">S-adenosyl-L-methionine</keyword>
<dbReference type="NCBIfam" id="TIGR01467">
    <property type="entry name" value="cobI_cbiL"/>
    <property type="match status" value="1"/>
</dbReference>
<keyword evidence="4 8" id="KW-0489">Methyltransferase</keyword>
<accession>A0A0M7AFX6</accession>
<dbReference type="PANTHER" id="PTHR43467:SF2">
    <property type="entry name" value="COBALT-PRECORRIN-2 C(20)-METHYLTRANSFERASE"/>
    <property type="match status" value="1"/>
</dbReference>
<dbReference type="InterPro" id="IPR035996">
    <property type="entry name" value="4pyrrol_Methylase_sf"/>
</dbReference>
<dbReference type="STRING" id="388408.LAX5112_03658"/>
<dbReference type="GO" id="GO:0032259">
    <property type="term" value="P:methylation"/>
    <property type="evidence" value="ECO:0007669"/>
    <property type="project" value="UniProtKB-KW"/>
</dbReference>
<dbReference type="Gene3D" id="3.30.950.10">
    <property type="entry name" value="Methyltransferase, Cobalt-precorrin-4 Transmethylase, Domain 2"/>
    <property type="match status" value="1"/>
</dbReference>
<name>A0A0M7AFX6_9HYPH</name>
<evidence type="ECO:0000256" key="6">
    <source>
        <dbReference type="ARBA" id="ARBA00022691"/>
    </source>
</evidence>
<dbReference type="UniPathway" id="UPA00148"/>
<evidence type="ECO:0000313" key="11">
    <source>
        <dbReference type="Proteomes" id="UP000053235"/>
    </source>
</evidence>
<dbReference type="EMBL" id="CXWD01000015">
    <property type="protein sequence ID" value="CTQ73789.1"/>
    <property type="molecule type" value="Genomic_DNA"/>
</dbReference>
<evidence type="ECO:0000256" key="8">
    <source>
        <dbReference type="RuleBase" id="RU003960"/>
    </source>
</evidence>
<dbReference type="InterPro" id="IPR003043">
    <property type="entry name" value="Uropor_MeTrfase_CS"/>
</dbReference>
<evidence type="ECO:0000313" key="10">
    <source>
        <dbReference type="EMBL" id="CTQ73789.1"/>
    </source>
</evidence>
<feature type="domain" description="Tetrapyrrole methylase" evidence="9">
    <location>
        <begin position="19"/>
        <end position="224"/>
    </location>
</feature>
<dbReference type="Proteomes" id="UP000053235">
    <property type="component" value="Unassembled WGS sequence"/>
</dbReference>
<dbReference type="InterPro" id="IPR006364">
    <property type="entry name" value="CobI/CbiL/CobIJ_dom"/>
</dbReference>
<dbReference type="CDD" id="cd11645">
    <property type="entry name" value="Precorrin_2_C20_MT"/>
    <property type="match status" value="1"/>
</dbReference>
<keyword evidence="11" id="KW-1185">Reference proteome</keyword>
<proteinExistence type="inferred from homology"/>
<gene>
    <name evidence="10" type="primary">cobI</name>
    <name evidence="10" type="ORF">LAX5112_03658</name>
</gene>
<evidence type="ECO:0000256" key="5">
    <source>
        <dbReference type="ARBA" id="ARBA00022679"/>
    </source>
</evidence>